<protein>
    <recommendedName>
        <fullName evidence="4">Ig-like domain repeat protein</fullName>
    </recommendedName>
</protein>
<proteinExistence type="predicted"/>
<dbReference type="Gene3D" id="3.40.390.10">
    <property type="entry name" value="Collagenase (Catalytic Domain)"/>
    <property type="match status" value="1"/>
</dbReference>
<evidence type="ECO:0000256" key="1">
    <source>
        <dbReference type="SAM" id="MobiDB-lite"/>
    </source>
</evidence>
<feature type="compositionally biased region" description="Low complexity" evidence="1">
    <location>
        <begin position="552"/>
        <end position="563"/>
    </location>
</feature>
<reference evidence="2 3" key="1">
    <citation type="submission" date="2020-02" db="EMBL/GenBank/DDBJ databases">
        <title>Full genome sequence of Nocardioides sp. R-3366.</title>
        <authorList>
            <person name="Im W.-T."/>
        </authorList>
    </citation>
    <scope>NUCLEOTIDE SEQUENCE [LARGE SCALE GENOMIC DNA]</scope>
    <source>
        <strain evidence="2 3">R-3366</strain>
    </source>
</reference>
<evidence type="ECO:0000313" key="3">
    <source>
        <dbReference type="Proteomes" id="UP000502996"/>
    </source>
</evidence>
<dbReference type="AlphaFoldDB" id="A0A6G6WHW4"/>
<dbReference type="KEGG" id="nano:G5V58_19355"/>
<gene>
    <name evidence="2" type="ORF">G5V58_19355</name>
</gene>
<dbReference type="Gene3D" id="2.60.40.10">
    <property type="entry name" value="Immunoglobulins"/>
    <property type="match status" value="3"/>
</dbReference>
<dbReference type="GO" id="GO:0008237">
    <property type="term" value="F:metallopeptidase activity"/>
    <property type="evidence" value="ECO:0007669"/>
    <property type="project" value="InterPro"/>
</dbReference>
<dbReference type="Pfam" id="PF13574">
    <property type="entry name" value="Reprolysin_2"/>
    <property type="match status" value="1"/>
</dbReference>
<dbReference type="InterPro" id="IPR013783">
    <property type="entry name" value="Ig-like_fold"/>
</dbReference>
<sequence>MTPSSAAAYAVDRAALVGSLERGRVELPDPDGRLVAFDVSPTTVLEPALAAAHPELRTWAGTAVAGPGTVRIDVTPAGVHASVLGDGPAWYVDPAYRDGDRLSLSYAGASLPAPERGLVEPDLPQDATGEAVPQVAETPGGLVTLRTYRLALLSDPTYAAYVAPGLTGAASDAAVLAAKVTLVNRLDQVYGDDLGIRFVLVDGTDTALNLATTGQAQGANGPCGKSACFPAGMLAAGCQPALLDRNRWVTGQLVGARRYDVGHVLLGVAGGGAAYLGVAGHPTKAGGCTGLAAPSGDAFAVDYVAHELGHQLGATHTFDGTGGACAGNRYGVTAVEPGSGSSVMGYAGVCGADDLQPHADPVFASASRAQIADYVTEAPDAVFEWQSVALSGFDVNESFRLSFAGTRTAVITRGTNYTADGIKAAIAAVAPSGTSVQVRPFFDSDAFDDRGFALYFRSWGTTLFADVPEPVVEPAAGTFTAAVDDIDAGDPAAGSGGVATATTNHAPVATAPADRTIPVRTPFALTGSATDADRDPLTYTWEQTDVSGLGTGTPLTTQPRTGGPLFRVVDGGPTRSFPDLAQVVAGATNAATGTCPTGAGQTGCLAALLPTAAYAPAALHLRLTARDASPQGGGTASDDVVLTLDKSVGPFRVTSQATPATLPGGSSQVVTWTTGTAALAASVRITLSTDGGATYPTVLAAATPNDGSETVTLPDLTAGAARLRVEAVGNYFYDVNHASFALQGSGAPPPLVVEHDAVPTTWPVVYSDPASVAFSATTGQGLGALTATASGLPPGLALSGGAGSWALGGTPTAEPGSYPVHVSVSDGVASEGFDVTVTVTPEDAAVALTSPTTIAGPSVTLTAQVTQAADGSPGALDRATVRFRDGSTTPCPAAPVSTAGVATCTYAAEPGPHPLTLTVGGSYAGSATATFTVTRAPQDAAPDTTITSGPAGWLLSGTGTWGVSATRAVAIDCRLDGAPVPCAAPSLTLRDLAAGTHRLTAAARGDETPAAREFAVPLDDAALTPSGSWKRKATGAAYLGTCSQTRHRGAALSTYVTGARELALLVRTGSGYGALKVYLDGALLATVRTAGPVGSRAVRIGHFAAPRSGTVRIVAAKDKRVRVDGLGVSTAPF</sequence>
<dbReference type="EMBL" id="CP049257">
    <property type="protein sequence ID" value="QIG44650.1"/>
    <property type="molecule type" value="Genomic_DNA"/>
</dbReference>
<name>A0A6G6WHW4_9ACTN</name>
<dbReference type="GO" id="GO:0005975">
    <property type="term" value="P:carbohydrate metabolic process"/>
    <property type="evidence" value="ECO:0007669"/>
    <property type="project" value="UniProtKB-ARBA"/>
</dbReference>
<dbReference type="InterPro" id="IPR024079">
    <property type="entry name" value="MetalloPept_cat_dom_sf"/>
</dbReference>
<keyword evidence="3" id="KW-1185">Reference proteome</keyword>
<organism evidence="2 3">
    <name type="scientific">Nocardioides anomalus</name>
    <dbReference type="NCBI Taxonomy" id="2712223"/>
    <lineage>
        <taxon>Bacteria</taxon>
        <taxon>Bacillati</taxon>
        <taxon>Actinomycetota</taxon>
        <taxon>Actinomycetes</taxon>
        <taxon>Propionibacteriales</taxon>
        <taxon>Nocardioidaceae</taxon>
        <taxon>Nocardioides</taxon>
    </lineage>
</organism>
<evidence type="ECO:0000313" key="2">
    <source>
        <dbReference type="EMBL" id="QIG44650.1"/>
    </source>
</evidence>
<evidence type="ECO:0008006" key="4">
    <source>
        <dbReference type="Google" id="ProtNLM"/>
    </source>
</evidence>
<feature type="region of interest" description="Disordered" evidence="1">
    <location>
        <begin position="544"/>
        <end position="563"/>
    </location>
</feature>
<accession>A0A6G6WHW4</accession>
<dbReference type="SUPFAM" id="SSF55486">
    <property type="entry name" value="Metalloproteases ('zincins'), catalytic domain"/>
    <property type="match status" value="1"/>
</dbReference>
<dbReference type="Proteomes" id="UP000502996">
    <property type="component" value="Chromosome"/>
</dbReference>